<protein>
    <recommendedName>
        <fullName evidence="1">Death domain-containing protein</fullName>
    </recommendedName>
</protein>
<dbReference type="SUPFAM" id="SSF47986">
    <property type="entry name" value="DEATH domain"/>
    <property type="match status" value="1"/>
</dbReference>
<dbReference type="AlphaFoldDB" id="A0A8S4Q6R6"/>
<name>A0A8S4Q6R6_OWEFU</name>
<proteinExistence type="predicted"/>
<comment type="caution">
    <text evidence="2">The sequence shown here is derived from an EMBL/GenBank/DDBJ whole genome shotgun (WGS) entry which is preliminary data.</text>
</comment>
<keyword evidence="3" id="KW-1185">Reference proteome</keyword>
<dbReference type="EMBL" id="CAIIXF020000012">
    <property type="protein sequence ID" value="CAH1801882.1"/>
    <property type="molecule type" value="Genomic_DNA"/>
</dbReference>
<dbReference type="InterPro" id="IPR011029">
    <property type="entry name" value="DEATH-like_dom_sf"/>
</dbReference>
<dbReference type="CDD" id="cd01670">
    <property type="entry name" value="Death"/>
    <property type="match status" value="1"/>
</dbReference>
<gene>
    <name evidence="2" type="ORF">OFUS_LOCUS25618</name>
</gene>
<dbReference type="OrthoDB" id="6047405at2759"/>
<evidence type="ECO:0000313" key="3">
    <source>
        <dbReference type="Proteomes" id="UP000749559"/>
    </source>
</evidence>
<dbReference type="Gene3D" id="1.10.533.10">
    <property type="entry name" value="Death Domain, Fas"/>
    <property type="match status" value="1"/>
</dbReference>
<evidence type="ECO:0000313" key="2">
    <source>
        <dbReference type="EMBL" id="CAH1801882.1"/>
    </source>
</evidence>
<sequence>MAAKSNSRNALDDKFLNSIAGGIGMMYNDLGTELDVTHREIENIRMGHPYPKQWAFQILVLWRERQSKNANMIVILARALKNIQLVQLAEDVESHGQQLGNIENQCGIVQGGKRSFPEQVDQLGITTDLSPERKRYLSFIIVINETMMTTLVPYTKTRMQEKFDSLKGNSETIGTVEDFANRFLDEKSQLKGEFTVAIKDPFVLLDLILRVPNLNALPDVKYYQRISDAKNLWAEKSLMKWDPENVFSAMKIVINQIVCDNELKENAMKELEKWEKNGW</sequence>
<dbReference type="Proteomes" id="UP000749559">
    <property type="component" value="Unassembled WGS sequence"/>
</dbReference>
<organism evidence="2 3">
    <name type="scientific">Owenia fusiformis</name>
    <name type="common">Polychaete worm</name>
    <dbReference type="NCBI Taxonomy" id="6347"/>
    <lineage>
        <taxon>Eukaryota</taxon>
        <taxon>Metazoa</taxon>
        <taxon>Spiralia</taxon>
        <taxon>Lophotrochozoa</taxon>
        <taxon>Annelida</taxon>
        <taxon>Polychaeta</taxon>
        <taxon>Sedentaria</taxon>
        <taxon>Canalipalpata</taxon>
        <taxon>Sabellida</taxon>
        <taxon>Oweniida</taxon>
        <taxon>Oweniidae</taxon>
        <taxon>Owenia</taxon>
    </lineage>
</organism>
<feature type="domain" description="Death" evidence="1">
    <location>
        <begin position="12"/>
        <end position="96"/>
    </location>
</feature>
<accession>A0A8S4Q6R6</accession>
<dbReference type="GO" id="GO:0007165">
    <property type="term" value="P:signal transduction"/>
    <property type="evidence" value="ECO:0007669"/>
    <property type="project" value="InterPro"/>
</dbReference>
<reference evidence="2" key="1">
    <citation type="submission" date="2022-03" db="EMBL/GenBank/DDBJ databases">
        <authorList>
            <person name="Martin C."/>
        </authorList>
    </citation>
    <scope>NUCLEOTIDE SEQUENCE</scope>
</reference>
<dbReference type="Pfam" id="PF00531">
    <property type="entry name" value="Death"/>
    <property type="match status" value="1"/>
</dbReference>
<evidence type="ECO:0000259" key="1">
    <source>
        <dbReference type="PROSITE" id="PS50017"/>
    </source>
</evidence>
<dbReference type="InterPro" id="IPR000488">
    <property type="entry name" value="Death_dom"/>
</dbReference>
<dbReference type="PROSITE" id="PS50017">
    <property type="entry name" value="DEATH_DOMAIN"/>
    <property type="match status" value="1"/>
</dbReference>